<evidence type="ECO:0000313" key="3">
    <source>
        <dbReference type="Proteomes" id="UP000664203"/>
    </source>
</evidence>
<keyword evidence="3" id="KW-1185">Reference proteome</keyword>
<accession>A0A8H3INE5</accession>
<feature type="compositionally biased region" description="Basic and acidic residues" evidence="1">
    <location>
        <begin position="77"/>
        <end position="87"/>
    </location>
</feature>
<gene>
    <name evidence="2" type="ORF">ALECFALPRED_003146</name>
</gene>
<dbReference type="EMBL" id="CAJPDR010000204">
    <property type="protein sequence ID" value="CAF9925478.1"/>
    <property type="molecule type" value="Genomic_DNA"/>
</dbReference>
<feature type="compositionally biased region" description="Basic and acidic residues" evidence="1">
    <location>
        <begin position="1"/>
        <end position="28"/>
    </location>
</feature>
<feature type="compositionally biased region" description="Basic and acidic residues" evidence="1">
    <location>
        <begin position="41"/>
        <end position="50"/>
    </location>
</feature>
<reference evidence="2" key="1">
    <citation type="submission" date="2021-03" db="EMBL/GenBank/DDBJ databases">
        <authorList>
            <person name="Tagirdzhanova G."/>
        </authorList>
    </citation>
    <scope>NUCLEOTIDE SEQUENCE</scope>
</reference>
<dbReference type="OrthoDB" id="10618808at2759"/>
<proteinExistence type="predicted"/>
<name>A0A8H3INE5_9LECA</name>
<protein>
    <submittedName>
        <fullName evidence="2">Uncharacterized protein</fullName>
    </submittedName>
</protein>
<organism evidence="2 3">
    <name type="scientific">Alectoria fallacina</name>
    <dbReference type="NCBI Taxonomy" id="1903189"/>
    <lineage>
        <taxon>Eukaryota</taxon>
        <taxon>Fungi</taxon>
        <taxon>Dikarya</taxon>
        <taxon>Ascomycota</taxon>
        <taxon>Pezizomycotina</taxon>
        <taxon>Lecanoromycetes</taxon>
        <taxon>OSLEUM clade</taxon>
        <taxon>Lecanoromycetidae</taxon>
        <taxon>Lecanorales</taxon>
        <taxon>Lecanorineae</taxon>
        <taxon>Parmeliaceae</taxon>
        <taxon>Alectoria</taxon>
    </lineage>
</organism>
<evidence type="ECO:0000313" key="2">
    <source>
        <dbReference type="EMBL" id="CAF9925478.1"/>
    </source>
</evidence>
<comment type="caution">
    <text evidence="2">The sequence shown here is derived from an EMBL/GenBank/DDBJ whole genome shotgun (WGS) entry which is preliminary data.</text>
</comment>
<dbReference type="Proteomes" id="UP000664203">
    <property type="component" value="Unassembled WGS sequence"/>
</dbReference>
<evidence type="ECO:0000256" key="1">
    <source>
        <dbReference type="SAM" id="MobiDB-lite"/>
    </source>
</evidence>
<feature type="compositionally biased region" description="Basic and acidic residues" evidence="1">
    <location>
        <begin position="57"/>
        <end position="70"/>
    </location>
</feature>
<dbReference type="AlphaFoldDB" id="A0A8H3INE5"/>
<sequence length="268" mass="30772">MGDHRWNTPGREWEETHVQDRENLDFDRNYPYYSGSAVDYQAEHANRYGETESFAPDGRHSRADGSHEPRPSFPRGSSRERDHREYRYSTQPRNQTREAYETALSIETTQFGRLDEEQREYYMSTSGGLIPSAHSRLIPPARRFDEFSEANARARLAFLDRHGIAAYHTLSDDNTHHDWAATALDVHTKAHQARVLHDRFRSNIEFGITKNIPGAEIRDFRRQTPIVPARKRLSLPHPNRKTMGIGNLVANNASLHPVVNALVLANSC</sequence>
<feature type="region of interest" description="Disordered" evidence="1">
    <location>
        <begin position="1"/>
        <end position="98"/>
    </location>
</feature>